<dbReference type="GO" id="GO:0034727">
    <property type="term" value="P:piecemeal microautophagy of the nucleus"/>
    <property type="evidence" value="ECO:0007669"/>
    <property type="project" value="TreeGrafter"/>
</dbReference>
<feature type="domain" description="Autophagy protein ATG5 UblB" evidence="13">
    <location>
        <begin position="240"/>
        <end position="347"/>
    </location>
</feature>
<dbReference type="PANTHER" id="PTHR13040">
    <property type="entry name" value="AUTOPHAGY PROTEIN 5"/>
    <property type="match status" value="1"/>
</dbReference>
<dbReference type="GO" id="GO:0044233">
    <property type="term" value="C:mitochondria-associated endoplasmic reticulum membrane contact site"/>
    <property type="evidence" value="ECO:0007669"/>
    <property type="project" value="TreeGrafter"/>
</dbReference>
<evidence type="ECO:0000313" key="17">
    <source>
        <dbReference type="Proteomes" id="UP000054567"/>
    </source>
</evidence>
<dbReference type="GO" id="GO:0015031">
    <property type="term" value="P:protein transport"/>
    <property type="evidence" value="ECO:0007669"/>
    <property type="project" value="UniProtKB-KW"/>
</dbReference>
<dbReference type="GO" id="GO:0006995">
    <property type="term" value="P:cellular response to nitrogen starvation"/>
    <property type="evidence" value="ECO:0007669"/>
    <property type="project" value="TreeGrafter"/>
</dbReference>
<evidence type="ECO:0000313" key="16">
    <source>
        <dbReference type="EMBL" id="KMM69256.1"/>
    </source>
</evidence>
<dbReference type="Gene3D" id="3.10.20.90">
    <property type="entry name" value="Phosphatidylinositol 3-kinase Catalytic Subunit, Chain A, domain 1"/>
    <property type="match status" value="1"/>
</dbReference>
<feature type="domain" description="Autophagy protein ATG5 alpha-helical bundle region" evidence="14">
    <location>
        <begin position="175"/>
        <end position="231"/>
    </location>
</feature>
<evidence type="ECO:0000256" key="5">
    <source>
        <dbReference type="ARBA" id="ARBA00022499"/>
    </source>
</evidence>
<dbReference type="Pfam" id="PF20638">
    <property type="entry name" value="ATG5_UblA"/>
    <property type="match status" value="1"/>
</dbReference>
<evidence type="ECO:0000256" key="4">
    <source>
        <dbReference type="ARBA" id="ARBA00022448"/>
    </source>
</evidence>
<sequence>MAASSASTSAIQQRVWQGRIPLQIVLSPSECRIYDQSDPYIISIPRLSYLPFILPRLFSFFSSSLIDPDVQAHDGWFSFEGVPLKWHYPVGLLYDLYAGAEPITSKSLSSPGSEREHYVRGGTHENISESGAEGEKDDDHGHDHEFKRDALPWMLMVHFHDWPEQDLIRLDPEGKILHDAFINSVKEADCLRNGTAKRIMALSKEDSSGLWKSVEEHNLPAYHRIHNTLLLPTPPTPFRNIPIRIFLPAPPDSPSPSLKVIQSPIPPLIQPTASPSSSISSASRQMQPQVQTIGTALNSLLPSLFPSKRTPMLAKPVLHGAVVPMSAPVEEVVKCAGYADGWLGVVVSMVG</sequence>
<evidence type="ECO:0000256" key="6">
    <source>
        <dbReference type="ARBA" id="ARBA00022843"/>
    </source>
</evidence>
<dbReference type="PANTHER" id="PTHR13040:SF2">
    <property type="entry name" value="AUTOPHAGY PROTEIN 5"/>
    <property type="match status" value="1"/>
</dbReference>
<keyword evidence="8 11" id="KW-0072">Autophagy</keyword>
<dbReference type="Proteomes" id="UP000054567">
    <property type="component" value="Unassembled WGS sequence"/>
</dbReference>
<dbReference type="InterPro" id="IPR042526">
    <property type="entry name" value="Atg5_HR"/>
</dbReference>
<dbReference type="GO" id="GO:0005776">
    <property type="term" value="C:autophagosome"/>
    <property type="evidence" value="ECO:0007669"/>
    <property type="project" value="TreeGrafter"/>
</dbReference>
<dbReference type="GO" id="GO:0000422">
    <property type="term" value="P:autophagy of mitochondrion"/>
    <property type="evidence" value="ECO:0007669"/>
    <property type="project" value="TreeGrafter"/>
</dbReference>
<evidence type="ECO:0000256" key="7">
    <source>
        <dbReference type="ARBA" id="ARBA00022927"/>
    </source>
</evidence>
<evidence type="ECO:0000259" key="13">
    <source>
        <dbReference type="Pfam" id="PF04106"/>
    </source>
</evidence>
<proteinExistence type="inferred from homology"/>
<keyword evidence="4 11" id="KW-0813">Transport</keyword>
<keyword evidence="5 11" id="KW-1017">Isopeptide bond</keyword>
<dbReference type="OrthoDB" id="272162at2759"/>
<dbReference type="InterPro" id="IPR048940">
    <property type="entry name" value="ATG5_HBR"/>
</dbReference>
<dbReference type="GO" id="GO:0061908">
    <property type="term" value="C:phagophore"/>
    <property type="evidence" value="ECO:0007669"/>
    <property type="project" value="TreeGrafter"/>
</dbReference>
<protein>
    <recommendedName>
        <fullName evidence="3 11">Autophagy protein 5</fullName>
    </recommendedName>
</protein>
<dbReference type="InterPro" id="IPR048939">
    <property type="entry name" value="ATG5_UblA"/>
</dbReference>
<feature type="compositionally biased region" description="Basic and acidic residues" evidence="12">
    <location>
        <begin position="113"/>
        <end position="143"/>
    </location>
</feature>
<dbReference type="Pfam" id="PF20637">
    <property type="entry name" value="ATG5_HBR"/>
    <property type="match status" value="1"/>
</dbReference>
<comment type="subcellular location">
    <subcellularLocation>
        <location evidence="1 11">Preautophagosomal structure membrane</location>
        <topology evidence="1 11">Peripheral membrane protein</topology>
    </subcellularLocation>
</comment>
<evidence type="ECO:0000256" key="1">
    <source>
        <dbReference type="ARBA" id="ARBA00004623"/>
    </source>
</evidence>
<reference evidence="17" key="3">
    <citation type="journal article" date="2010" name="Genome Res.">
        <title>Population genomic sequencing of Coccidioides fungi reveals recent hybridization and transposon control.</title>
        <authorList>
            <person name="Neafsey D.E."/>
            <person name="Barker B.M."/>
            <person name="Sharpton T.J."/>
            <person name="Stajich J.E."/>
            <person name="Park D.J."/>
            <person name="Whiston E."/>
            <person name="Hung C.-Y."/>
            <person name="McMahan C."/>
            <person name="White J."/>
            <person name="Sykes S."/>
            <person name="Heiman D."/>
            <person name="Young S."/>
            <person name="Zeng Q."/>
            <person name="Abouelleil A."/>
            <person name="Aftuck L."/>
            <person name="Bessette D."/>
            <person name="Brown A."/>
            <person name="FitzGerald M."/>
            <person name="Lui A."/>
            <person name="Macdonald J.P."/>
            <person name="Priest M."/>
            <person name="Orbach M.J."/>
            <person name="Galgiani J.N."/>
            <person name="Kirkland T.N."/>
            <person name="Cole G.T."/>
            <person name="Birren B.W."/>
            <person name="Henn M.R."/>
            <person name="Taylor J.W."/>
            <person name="Rounsley S.D."/>
        </authorList>
    </citation>
    <scope>NUCLEOTIDE SEQUENCE [LARGE SCALE GENOMIC DNA]</scope>
    <source>
        <strain evidence="17">RMSCC 3488</strain>
    </source>
</reference>
<dbReference type="Gene3D" id="1.10.246.190">
    <property type="entry name" value="Autophagy protein Apg5, helix rich domain"/>
    <property type="match status" value="1"/>
</dbReference>
<dbReference type="FunFam" id="3.10.20.90:FF:000290">
    <property type="entry name" value="Autophagy protein 5"/>
    <property type="match status" value="1"/>
</dbReference>
<accession>A0A0J6F8C8</accession>
<evidence type="ECO:0000259" key="14">
    <source>
        <dbReference type="Pfam" id="PF20637"/>
    </source>
</evidence>
<evidence type="ECO:0000256" key="8">
    <source>
        <dbReference type="ARBA" id="ARBA00023006"/>
    </source>
</evidence>
<dbReference type="EMBL" id="DS268111">
    <property type="protein sequence ID" value="KMM69256.1"/>
    <property type="molecule type" value="Genomic_DNA"/>
</dbReference>
<dbReference type="GO" id="GO:0019776">
    <property type="term" value="F:Atg8-family ligase activity"/>
    <property type="evidence" value="ECO:0007669"/>
    <property type="project" value="TreeGrafter"/>
</dbReference>
<keyword evidence="6 11" id="KW-0832">Ubl conjugation</keyword>
<gene>
    <name evidence="16" type="ORF">CPAG_05577</name>
</gene>
<comment type="subunit">
    <text evidence="11">Conjugated with ATG12.</text>
</comment>
<evidence type="ECO:0000256" key="12">
    <source>
        <dbReference type="SAM" id="MobiDB-lite"/>
    </source>
</evidence>
<comment type="similarity">
    <text evidence="2 11">Belongs to the ATG5 family.</text>
</comment>
<evidence type="ECO:0000259" key="15">
    <source>
        <dbReference type="Pfam" id="PF20638"/>
    </source>
</evidence>
<comment type="function">
    <text evidence="10">Involved in cytoplasm to vacuole transport (Cvt) and autophagic vesicle formation. Autophagy is essential for maintenance of amino acid levels and protein synthesis under nitrogen starvation. Required for selective autophagic degradation of the nucleus (nucleophagy). Also required for mitophagy, which eliminates defective or superfluous mitochondria in order to fulfill cellular energy requirements and prevent excess ROS production. Conjugation with ATG12, through a ubiquitin-like conjugating system involving ATG7 as an E1-like activating enzyme and ATG10 as an E2-like conjugating enzyme, is essential for its function. The ATG12-ATG5 conjugate acts as an E3-like enzyme which is required for lipidation of ATG8 and ATG8 association to the vesicle membranes.</text>
</comment>
<reference evidence="16 17" key="1">
    <citation type="submission" date="2007-06" db="EMBL/GenBank/DDBJ databases">
        <title>The Genome Sequence of Coccidioides posadasii RMSCC_3488.</title>
        <authorList>
            <consortium name="Coccidioides Genome Resources Consortium"/>
            <consortium name="The Broad Institute Genome Sequencing Platform"/>
            <person name="Henn M.R."/>
            <person name="Sykes S."/>
            <person name="Young S."/>
            <person name="Jaffe D."/>
            <person name="Berlin A."/>
            <person name="Alvarez P."/>
            <person name="Butler J."/>
            <person name="Gnerre S."/>
            <person name="Grabherr M."/>
            <person name="Mauceli E."/>
            <person name="Brockman W."/>
            <person name="Kodira C."/>
            <person name="Alvarado L."/>
            <person name="Zeng Q."/>
            <person name="Crawford M."/>
            <person name="Antoine C."/>
            <person name="Devon K."/>
            <person name="Galgiani J."/>
            <person name="Orsborn K."/>
            <person name="Lewis M.L."/>
            <person name="Nusbaum C."/>
            <person name="Galagan J."/>
            <person name="Birren B."/>
        </authorList>
    </citation>
    <scope>NUCLEOTIDE SEQUENCE [LARGE SCALE GENOMIC DNA]</scope>
    <source>
        <strain evidence="16 17">RMSCC 3488</strain>
    </source>
</reference>
<keyword evidence="9 11" id="KW-0472">Membrane</keyword>
<dbReference type="VEuPathDB" id="FungiDB:CPAG_05577"/>
<keyword evidence="7" id="KW-0653">Protein transport</keyword>
<evidence type="ECO:0000256" key="10">
    <source>
        <dbReference type="ARBA" id="ARBA00024770"/>
    </source>
</evidence>
<feature type="domain" description="Autophagy protein ATG5 UblA" evidence="15">
    <location>
        <begin position="15"/>
        <end position="158"/>
    </location>
</feature>
<evidence type="ECO:0000256" key="11">
    <source>
        <dbReference type="RuleBase" id="RU361202"/>
    </source>
</evidence>
<dbReference type="GO" id="GO:0034274">
    <property type="term" value="C:Atg12-Atg5-Atg16 complex"/>
    <property type="evidence" value="ECO:0007669"/>
    <property type="project" value="TreeGrafter"/>
</dbReference>
<dbReference type="Gene3D" id="3.10.20.620">
    <property type="match status" value="1"/>
</dbReference>
<dbReference type="AlphaFoldDB" id="A0A0J6F8C8"/>
<dbReference type="FunFam" id="3.10.20.620:FF:000004">
    <property type="entry name" value="Autophagy protein 5"/>
    <property type="match status" value="1"/>
</dbReference>
<reference evidence="17" key="2">
    <citation type="journal article" date="2009" name="Genome Res.">
        <title>Comparative genomic analyses of the human fungal pathogens Coccidioides and their relatives.</title>
        <authorList>
            <person name="Sharpton T.J."/>
            <person name="Stajich J.E."/>
            <person name="Rounsley S.D."/>
            <person name="Gardner M.J."/>
            <person name="Wortman J.R."/>
            <person name="Jordar V.S."/>
            <person name="Maiti R."/>
            <person name="Kodira C.D."/>
            <person name="Neafsey D.E."/>
            <person name="Zeng Q."/>
            <person name="Hung C.-Y."/>
            <person name="McMahan C."/>
            <person name="Muszewska A."/>
            <person name="Grynberg M."/>
            <person name="Mandel M.A."/>
            <person name="Kellner E.M."/>
            <person name="Barker B.M."/>
            <person name="Galgiani J.N."/>
            <person name="Orbach M.J."/>
            <person name="Kirkland T.N."/>
            <person name="Cole G.T."/>
            <person name="Henn M.R."/>
            <person name="Birren B.W."/>
            <person name="Taylor J.W."/>
        </authorList>
    </citation>
    <scope>NUCLEOTIDE SEQUENCE [LARGE SCALE GENOMIC DNA]</scope>
    <source>
        <strain evidence="17">RMSCC 3488</strain>
    </source>
</reference>
<evidence type="ECO:0000256" key="9">
    <source>
        <dbReference type="ARBA" id="ARBA00023136"/>
    </source>
</evidence>
<dbReference type="InterPro" id="IPR042527">
    <property type="entry name" value="Atg5_UblA_dom_sf"/>
</dbReference>
<name>A0A0J6F8C8_COCPO</name>
<dbReference type="InterPro" id="IPR007239">
    <property type="entry name" value="Atg5"/>
</dbReference>
<dbReference type="InterPro" id="IPR048318">
    <property type="entry name" value="ATG5_UblB"/>
</dbReference>
<feature type="region of interest" description="Disordered" evidence="12">
    <location>
        <begin position="106"/>
        <end position="143"/>
    </location>
</feature>
<dbReference type="GO" id="GO:0034045">
    <property type="term" value="C:phagophore assembly site membrane"/>
    <property type="evidence" value="ECO:0007669"/>
    <property type="project" value="UniProtKB-SubCell"/>
</dbReference>
<organism evidence="16 17">
    <name type="scientific">Coccidioides posadasii RMSCC 3488</name>
    <dbReference type="NCBI Taxonomy" id="454284"/>
    <lineage>
        <taxon>Eukaryota</taxon>
        <taxon>Fungi</taxon>
        <taxon>Dikarya</taxon>
        <taxon>Ascomycota</taxon>
        <taxon>Pezizomycotina</taxon>
        <taxon>Eurotiomycetes</taxon>
        <taxon>Eurotiomycetidae</taxon>
        <taxon>Onygenales</taxon>
        <taxon>Onygenaceae</taxon>
        <taxon>Coccidioides</taxon>
    </lineage>
</organism>
<evidence type="ECO:0000256" key="3">
    <source>
        <dbReference type="ARBA" id="ARBA00015616"/>
    </source>
</evidence>
<dbReference type="Pfam" id="PF04106">
    <property type="entry name" value="ATG5_UblB"/>
    <property type="match status" value="1"/>
</dbReference>
<evidence type="ECO:0000256" key="2">
    <source>
        <dbReference type="ARBA" id="ARBA00006910"/>
    </source>
</evidence>